<dbReference type="InterPro" id="IPR029787">
    <property type="entry name" value="Nucleotide_cyclase"/>
</dbReference>
<dbReference type="Gene3D" id="3.30.70.270">
    <property type="match status" value="1"/>
</dbReference>
<dbReference type="CDD" id="cd01949">
    <property type="entry name" value="GGDEF"/>
    <property type="match status" value="1"/>
</dbReference>
<feature type="transmembrane region" description="Helical" evidence="1">
    <location>
        <begin position="86"/>
        <end position="104"/>
    </location>
</feature>
<comment type="caution">
    <text evidence="4">The sequence shown here is derived from an EMBL/GenBank/DDBJ whole genome shotgun (WGS) entry which is preliminary data.</text>
</comment>
<dbReference type="InterPro" id="IPR001633">
    <property type="entry name" value="EAL_dom"/>
</dbReference>
<dbReference type="InterPro" id="IPR043128">
    <property type="entry name" value="Rev_trsase/Diguanyl_cyclase"/>
</dbReference>
<accession>A0A933RT82</accession>
<feature type="transmembrane region" description="Helical" evidence="1">
    <location>
        <begin position="21"/>
        <end position="42"/>
    </location>
</feature>
<keyword evidence="1" id="KW-0472">Membrane</keyword>
<keyword evidence="1" id="KW-1133">Transmembrane helix</keyword>
<dbReference type="Pfam" id="PF00990">
    <property type="entry name" value="GGDEF"/>
    <property type="match status" value="1"/>
</dbReference>
<dbReference type="InterPro" id="IPR000160">
    <property type="entry name" value="GGDEF_dom"/>
</dbReference>
<reference evidence="4" key="1">
    <citation type="submission" date="2020-07" db="EMBL/GenBank/DDBJ databases">
        <title>Huge and variable diversity of episymbiotic CPR bacteria and DPANN archaea in groundwater ecosystems.</title>
        <authorList>
            <person name="He C.Y."/>
            <person name="Keren R."/>
            <person name="Whittaker M."/>
            <person name="Farag I.F."/>
            <person name="Doudna J."/>
            <person name="Cate J.H.D."/>
            <person name="Banfield J.F."/>
        </authorList>
    </citation>
    <scope>NUCLEOTIDE SEQUENCE</scope>
    <source>
        <strain evidence="4">NC_groundwater_1818_Pr3_B-0.1um_66_35</strain>
    </source>
</reference>
<gene>
    <name evidence="4" type="ORF">HZA66_00315</name>
</gene>
<organism evidence="4 5">
    <name type="scientific">Rhodopseudomonas palustris</name>
    <dbReference type="NCBI Taxonomy" id="1076"/>
    <lineage>
        <taxon>Bacteria</taxon>
        <taxon>Pseudomonadati</taxon>
        <taxon>Pseudomonadota</taxon>
        <taxon>Alphaproteobacteria</taxon>
        <taxon>Hyphomicrobiales</taxon>
        <taxon>Nitrobacteraceae</taxon>
        <taxon>Rhodopseudomonas</taxon>
    </lineage>
</organism>
<protein>
    <submittedName>
        <fullName evidence="4">EAL domain-containing protein</fullName>
    </submittedName>
</protein>
<dbReference type="Pfam" id="PF00563">
    <property type="entry name" value="EAL"/>
    <property type="match status" value="1"/>
</dbReference>
<dbReference type="InterPro" id="IPR035919">
    <property type="entry name" value="EAL_sf"/>
</dbReference>
<dbReference type="CDD" id="cd01948">
    <property type="entry name" value="EAL"/>
    <property type="match status" value="1"/>
</dbReference>
<evidence type="ECO:0000259" key="2">
    <source>
        <dbReference type="PROSITE" id="PS50883"/>
    </source>
</evidence>
<feature type="domain" description="EAL" evidence="2">
    <location>
        <begin position="392"/>
        <end position="645"/>
    </location>
</feature>
<dbReference type="SMART" id="SM00267">
    <property type="entry name" value="GGDEF"/>
    <property type="match status" value="1"/>
</dbReference>
<dbReference type="Proteomes" id="UP000782519">
    <property type="component" value="Unassembled WGS sequence"/>
</dbReference>
<dbReference type="AlphaFoldDB" id="A0A933RT82"/>
<dbReference type="Gene3D" id="3.20.20.450">
    <property type="entry name" value="EAL domain"/>
    <property type="match status" value="1"/>
</dbReference>
<dbReference type="SUPFAM" id="SSF55073">
    <property type="entry name" value="Nucleotide cyclase"/>
    <property type="match status" value="1"/>
</dbReference>
<evidence type="ECO:0000256" key="1">
    <source>
        <dbReference type="SAM" id="Phobius"/>
    </source>
</evidence>
<dbReference type="PANTHER" id="PTHR44757:SF2">
    <property type="entry name" value="BIOFILM ARCHITECTURE MAINTENANCE PROTEIN MBAA"/>
    <property type="match status" value="1"/>
</dbReference>
<feature type="domain" description="GGDEF" evidence="3">
    <location>
        <begin position="250"/>
        <end position="383"/>
    </location>
</feature>
<sequence>MKTAESNFKATILAKAQASAALQNLNLTLISNVAIAASLAFLLHQDGKGTAAAWWLTATVALAVLRWAWVSHLLAARIDQHDPLRLLRHLTWFALAGGLLWSAVPLGFDAFTKESVDYVIFIMVGVTTGAIIQSVAYPRIGFAFGAPVMFSTLIGIVSSGKSTAFIISLDGLFLTFMLFRAAVMGERSFIASQITAFEATNLAESLAQANVEVLNTNRALERLARADPLTGLANRSHFREVAAAACSSRRGVAFVLFDIDRFKTINDTRGHDTGDRVIGAVADVLQSVCGPGDLPVRLGGDEFIVVVQGDDVAERARALAERFAEAVKTPLEAAGHPLQLSCSIGIAAHSGGPIDVEELFARADAALYRAKDDGRACTRVFDARMHDEFVLQRRIDSDLPRALALGRLHVEFQPQVVMATREVIGFEALLRWRHPIAGMIPPPEIVSAAIRLQLSAQLLSFVAEQVCDFLLALDGAGAPPVRVAVNVSPRELSMHSPAEILKEATLRAGVDPRRIEIEITEDALFDPKQCARELQQIDQYGFALAIDDFGVGHSSIANLMTIELDTIKIDRSFVHDIASNRQNQQLVAAITAVARPLGHGIIAEGVESEEEAEVLRLLGCSCGQGWLYGRPMQESDAIAWLTGERGGVDLRTAALRA</sequence>
<feature type="transmembrane region" description="Helical" evidence="1">
    <location>
        <begin position="140"/>
        <end position="158"/>
    </location>
</feature>
<dbReference type="SMART" id="SM00052">
    <property type="entry name" value="EAL"/>
    <property type="match status" value="1"/>
</dbReference>
<dbReference type="NCBIfam" id="TIGR00254">
    <property type="entry name" value="GGDEF"/>
    <property type="match status" value="1"/>
</dbReference>
<dbReference type="InterPro" id="IPR052155">
    <property type="entry name" value="Biofilm_reg_signaling"/>
</dbReference>
<evidence type="ECO:0000313" key="5">
    <source>
        <dbReference type="Proteomes" id="UP000782519"/>
    </source>
</evidence>
<feature type="transmembrane region" description="Helical" evidence="1">
    <location>
        <begin position="116"/>
        <end position="133"/>
    </location>
</feature>
<dbReference type="PROSITE" id="PS50887">
    <property type="entry name" value="GGDEF"/>
    <property type="match status" value="1"/>
</dbReference>
<dbReference type="PROSITE" id="PS50883">
    <property type="entry name" value="EAL"/>
    <property type="match status" value="1"/>
</dbReference>
<dbReference type="PANTHER" id="PTHR44757">
    <property type="entry name" value="DIGUANYLATE CYCLASE DGCP"/>
    <property type="match status" value="1"/>
</dbReference>
<name>A0A933RT82_RHOPL</name>
<proteinExistence type="predicted"/>
<feature type="transmembrane region" description="Helical" evidence="1">
    <location>
        <begin position="54"/>
        <end position="74"/>
    </location>
</feature>
<dbReference type="SUPFAM" id="SSF141868">
    <property type="entry name" value="EAL domain-like"/>
    <property type="match status" value="1"/>
</dbReference>
<evidence type="ECO:0000259" key="3">
    <source>
        <dbReference type="PROSITE" id="PS50887"/>
    </source>
</evidence>
<keyword evidence="1" id="KW-0812">Transmembrane</keyword>
<dbReference type="EMBL" id="JACRJB010000002">
    <property type="protein sequence ID" value="MBI5127860.1"/>
    <property type="molecule type" value="Genomic_DNA"/>
</dbReference>
<evidence type="ECO:0000313" key="4">
    <source>
        <dbReference type="EMBL" id="MBI5127860.1"/>
    </source>
</evidence>